<reference evidence="1 2" key="2">
    <citation type="submission" date="2018-03" db="EMBL/GenBank/DDBJ databases">
        <title>The ancient ancestry and fast evolution of plastids.</title>
        <authorList>
            <person name="Moore K.R."/>
            <person name="Magnabosco C."/>
            <person name="Momper L."/>
            <person name="Gold D.A."/>
            <person name="Bosak T."/>
            <person name="Fournier G.P."/>
        </authorList>
    </citation>
    <scope>NUCLEOTIDE SEQUENCE [LARGE SCALE GENOMIC DNA]</scope>
    <source>
        <strain evidence="1 2">CCAP 1448/3</strain>
    </source>
</reference>
<dbReference type="EMBL" id="PVWJ01000011">
    <property type="protein sequence ID" value="PSB04496.1"/>
    <property type="molecule type" value="Genomic_DNA"/>
</dbReference>
<dbReference type="OrthoDB" id="503289at2"/>
<accession>A0A2T1C8B1</accession>
<comment type="caution">
    <text evidence="1">The sequence shown here is derived from an EMBL/GenBank/DDBJ whole genome shotgun (WGS) entry which is preliminary data.</text>
</comment>
<proteinExistence type="predicted"/>
<keyword evidence="2" id="KW-1185">Reference proteome</keyword>
<organism evidence="1 2">
    <name type="scientific">Merismopedia glauca CCAP 1448/3</name>
    <dbReference type="NCBI Taxonomy" id="1296344"/>
    <lineage>
        <taxon>Bacteria</taxon>
        <taxon>Bacillati</taxon>
        <taxon>Cyanobacteriota</taxon>
        <taxon>Cyanophyceae</taxon>
        <taxon>Synechococcales</taxon>
        <taxon>Merismopediaceae</taxon>
        <taxon>Merismopedia</taxon>
    </lineage>
</organism>
<reference evidence="1 2" key="1">
    <citation type="submission" date="2018-02" db="EMBL/GenBank/DDBJ databases">
        <authorList>
            <person name="Cohen D.B."/>
            <person name="Kent A.D."/>
        </authorList>
    </citation>
    <scope>NUCLEOTIDE SEQUENCE [LARGE SCALE GENOMIC DNA]</scope>
    <source>
        <strain evidence="1 2">CCAP 1448/3</strain>
    </source>
</reference>
<sequence length="406" mass="45359">MIYGVPGFADALPEAVVSAWNQQIKSEFNGQSQNFGSRFMVLDPASIPNSQTTDAVKWAGSPAEPEFCQNVDIARQLSDFGDRARQILHNEYLEYHITYRSDDLGRLRPKRVEVTTELREYWVTLAVNAPEQMQAIAQEILGRPIPFSEFYGPGVTDPNALSPQQRENLFSQFVAGDGKGTSAVGRLNLDNALFMGHPINGLDDLIYIVMFGAIPRQVKVNGNFRKAELYEIFRQAGTTYLACRHADPAAAAAAHDAASEGRTVAFANPLGMYIRTFTADNFFLNEEPIPQNWIKFSRGNPGLYQRLEFGPSDAEPFFLDDIKIIEGADERQITGGYDVVAKVEVGPIVVVGESTPIEDNEYRTIPSEEPINCREANVCRQIQQLKDELDSQAQFIKVSPRRMRLE</sequence>
<dbReference type="RefSeq" id="WP_106287268.1">
    <property type="nucleotide sequence ID" value="NZ_CAWNTC010000180.1"/>
</dbReference>
<dbReference type="Proteomes" id="UP000238762">
    <property type="component" value="Unassembled WGS sequence"/>
</dbReference>
<evidence type="ECO:0000313" key="1">
    <source>
        <dbReference type="EMBL" id="PSB04496.1"/>
    </source>
</evidence>
<dbReference type="AlphaFoldDB" id="A0A2T1C8B1"/>
<name>A0A2T1C8B1_9CYAN</name>
<protein>
    <submittedName>
        <fullName evidence="1">Uncharacterized protein</fullName>
    </submittedName>
</protein>
<gene>
    <name evidence="1" type="ORF">C7B64_03495</name>
</gene>
<evidence type="ECO:0000313" key="2">
    <source>
        <dbReference type="Proteomes" id="UP000238762"/>
    </source>
</evidence>